<dbReference type="FunFam" id="1.10.10.10:FF:000001">
    <property type="entry name" value="LysR family transcriptional regulator"/>
    <property type="match status" value="1"/>
</dbReference>
<keyword evidence="7" id="KW-1185">Reference proteome</keyword>
<comment type="caution">
    <text evidence="6">The sequence shown here is derived from an EMBL/GenBank/DDBJ whole genome shotgun (WGS) entry which is preliminary data.</text>
</comment>
<evidence type="ECO:0000256" key="4">
    <source>
        <dbReference type="ARBA" id="ARBA00023163"/>
    </source>
</evidence>
<dbReference type="RefSeq" id="WP_184393949.1">
    <property type="nucleotide sequence ID" value="NZ_BAAAJD010000065.1"/>
</dbReference>
<organism evidence="6 7">
    <name type="scientific">Nocardiopsis composta</name>
    <dbReference type="NCBI Taxonomy" id="157465"/>
    <lineage>
        <taxon>Bacteria</taxon>
        <taxon>Bacillati</taxon>
        <taxon>Actinomycetota</taxon>
        <taxon>Actinomycetes</taxon>
        <taxon>Streptosporangiales</taxon>
        <taxon>Nocardiopsidaceae</taxon>
        <taxon>Nocardiopsis</taxon>
    </lineage>
</organism>
<proteinExistence type="inferred from homology"/>
<keyword evidence="2" id="KW-0805">Transcription regulation</keyword>
<dbReference type="SUPFAM" id="SSF46785">
    <property type="entry name" value="Winged helix' DNA-binding domain"/>
    <property type="match status" value="1"/>
</dbReference>
<dbReference type="PANTHER" id="PTHR30346">
    <property type="entry name" value="TRANSCRIPTIONAL DUAL REGULATOR HCAR-RELATED"/>
    <property type="match status" value="1"/>
</dbReference>
<dbReference type="SUPFAM" id="SSF53850">
    <property type="entry name" value="Periplasmic binding protein-like II"/>
    <property type="match status" value="1"/>
</dbReference>
<dbReference type="Pfam" id="PF00126">
    <property type="entry name" value="HTH_1"/>
    <property type="match status" value="1"/>
</dbReference>
<dbReference type="CDD" id="cd08447">
    <property type="entry name" value="PBP2_LTTR_aromatics_like_1"/>
    <property type="match status" value="1"/>
</dbReference>
<dbReference type="InterPro" id="IPR036388">
    <property type="entry name" value="WH-like_DNA-bd_sf"/>
</dbReference>
<evidence type="ECO:0000256" key="3">
    <source>
        <dbReference type="ARBA" id="ARBA00023125"/>
    </source>
</evidence>
<evidence type="ECO:0000259" key="5">
    <source>
        <dbReference type="PROSITE" id="PS50931"/>
    </source>
</evidence>
<dbReference type="PANTHER" id="PTHR30346:SF0">
    <property type="entry name" value="HCA OPERON TRANSCRIPTIONAL ACTIVATOR HCAR"/>
    <property type="match status" value="1"/>
</dbReference>
<dbReference type="PROSITE" id="PS50931">
    <property type="entry name" value="HTH_LYSR"/>
    <property type="match status" value="1"/>
</dbReference>
<dbReference type="InterPro" id="IPR000847">
    <property type="entry name" value="LysR_HTH_N"/>
</dbReference>
<feature type="domain" description="HTH lysR-type" evidence="5">
    <location>
        <begin position="2"/>
        <end position="59"/>
    </location>
</feature>
<reference evidence="6 7" key="1">
    <citation type="submission" date="2020-08" db="EMBL/GenBank/DDBJ databases">
        <title>Sequencing the genomes of 1000 actinobacteria strains.</title>
        <authorList>
            <person name="Klenk H.-P."/>
        </authorList>
    </citation>
    <scope>NUCLEOTIDE SEQUENCE [LARGE SCALE GENOMIC DNA]</scope>
    <source>
        <strain evidence="6 7">DSM 44551</strain>
    </source>
</reference>
<evidence type="ECO:0000313" key="7">
    <source>
        <dbReference type="Proteomes" id="UP000572635"/>
    </source>
</evidence>
<accession>A0A7W8VF88</accession>
<evidence type="ECO:0000313" key="6">
    <source>
        <dbReference type="EMBL" id="MBB5433840.1"/>
    </source>
</evidence>
<dbReference type="Pfam" id="PF03466">
    <property type="entry name" value="LysR_substrate"/>
    <property type="match status" value="1"/>
</dbReference>
<dbReference type="GO" id="GO:0032993">
    <property type="term" value="C:protein-DNA complex"/>
    <property type="evidence" value="ECO:0007669"/>
    <property type="project" value="TreeGrafter"/>
</dbReference>
<dbReference type="Proteomes" id="UP000572635">
    <property type="component" value="Unassembled WGS sequence"/>
</dbReference>
<gene>
    <name evidence="6" type="ORF">HDA36_003924</name>
</gene>
<sequence length="304" mass="32476">MFSLEQLGSFVAVAEELHYGRAAARLSMTQPPLSRRIQLLEHELGVQLVDRSRRSVRLTPAGRAFLPDARRILRLAQEASQSVRKVPQGKGGRVALGFTAAAAYSFLGEALTELGDRLPEVDLVLREMVTGAQVEALLAGRIDLGMVRPPVSGGDIATCPLAREDLVAAVPDGHPLASRERIDAADFHGRPFVMYSPWEARYFHEVLVGAFRAAGVAPEHTQYVGQIHTVLALVRAGLGAALVPEAARALHLDGVVLRPVTGLPPAPVELHAAWRTGNDNPALAAVVQVVRELGTARPGGAPPE</sequence>
<protein>
    <submittedName>
        <fullName evidence="6">DNA-binding transcriptional LysR family regulator</fullName>
    </submittedName>
</protein>
<dbReference type="GO" id="GO:0003700">
    <property type="term" value="F:DNA-binding transcription factor activity"/>
    <property type="evidence" value="ECO:0007669"/>
    <property type="project" value="InterPro"/>
</dbReference>
<dbReference type="EMBL" id="JACHDB010000001">
    <property type="protein sequence ID" value="MBB5433840.1"/>
    <property type="molecule type" value="Genomic_DNA"/>
</dbReference>
<dbReference type="GO" id="GO:0003677">
    <property type="term" value="F:DNA binding"/>
    <property type="evidence" value="ECO:0007669"/>
    <property type="project" value="UniProtKB-KW"/>
</dbReference>
<name>A0A7W8VF88_9ACTN</name>
<dbReference type="InterPro" id="IPR005119">
    <property type="entry name" value="LysR_subst-bd"/>
</dbReference>
<evidence type="ECO:0000256" key="1">
    <source>
        <dbReference type="ARBA" id="ARBA00009437"/>
    </source>
</evidence>
<dbReference type="Gene3D" id="3.40.190.10">
    <property type="entry name" value="Periplasmic binding protein-like II"/>
    <property type="match status" value="2"/>
</dbReference>
<comment type="similarity">
    <text evidence="1">Belongs to the LysR transcriptional regulatory family.</text>
</comment>
<keyword evidence="4" id="KW-0804">Transcription</keyword>
<keyword evidence="3 6" id="KW-0238">DNA-binding</keyword>
<dbReference type="PRINTS" id="PR00039">
    <property type="entry name" value="HTHLYSR"/>
</dbReference>
<evidence type="ECO:0000256" key="2">
    <source>
        <dbReference type="ARBA" id="ARBA00023015"/>
    </source>
</evidence>
<dbReference type="Gene3D" id="1.10.10.10">
    <property type="entry name" value="Winged helix-like DNA-binding domain superfamily/Winged helix DNA-binding domain"/>
    <property type="match status" value="1"/>
</dbReference>
<dbReference type="InterPro" id="IPR036390">
    <property type="entry name" value="WH_DNA-bd_sf"/>
</dbReference>
<dbReference type="AlphaFoldDB" id="A0A7W8VF88"/>